<dbReference type="PANTHER" id="PTHR43343:SF3">
    <property type="entry name" value="PROTEASE DO-LIKE 8, CHLOROPLASTIC"/>
    <property type="match status" value="1"/>
</dbReference>
<dbReference type="PRINTS" id="PR00834">
    <property type="entry name" value="PROTEASES2C"/>
</dbReference>
<dbReference type="Proteomes" id="UP000521868">
    <property type="component" value="Unassembled WGS sequence"/>
</dbReference>
<evidence type="ECO:0000313" key="5">
    <source>
        <dbReference type="EMBL" id="NKE68804.1"/>
    </source>
</evidence>
<dbReference type="RefSeq" id="WP_168109938.1">
    <property type="nucleotide sequence ID" value="NZ_VTOX01000012.1"/>
</dbReference>
<keyword evidence="2" id="KW-0378">Hydrolase</keyword>
<evidence type="ECO:0000256" key="2">
    <source>
        <dbReference type="ARBA" id="ARBA00022801"/>
    </source>
</evidence>
<dbReference type="PANTHER" id="PTHR43343">
    <property type="entry name" value="PEPTIDASE S12"/>
    <property type="match status" value="1"/>
</dbReference>
<reference evidence="5 6" key="1">
    <citation type="journal article" date="2020" name="Nature">
        <title>Bacterial chemolithoautotrophy via manganese oxidation.</title>
        <authorList>
            <person name="Yu H."/>
            <person name="Leadbetter J.R."/>
        </authorList>
    </citation>
    <scope>NUCLEOTIDE SEQUENCE [LARGE SCALE GENOMIC DNA]</scope>
    <source>
        <strain evidence="5 6">RBP-1</strain>
    </source>
</reference>
<dbReference type="InterPro" id="IPR009003">
    <property type="entry name" value="Peptidase_S1_PA"/>
</dbReference>
<proteinExistence type="predicted"/>
<comment type="caution">
    <text evidence="5">The sequence shown here is derived from an EMBL/GenBank/DDBJ whole genome shotgun (WGS) entry which is preliminary data.</text>
</comment>
<feature type="region of interest" description="Disordered" evidence="3">
    <location>
        <begin position="131"/>
        <end position="164"/>
    </location>
</feature>
<evidence type="ECO:0000256" key="1">
    <source>
        <dbReference type="ARBA" id="ARBA00022670"/>
    </source>
</evidence>
<name>A0A7X6DKE6_9BURK</name>
<feature type="transmembrane region" description="Helical" evidence="4">
    <location>
        <begin position="56"/>
        <end position="77"/>
    </location>
</feature>
<feature type="region of interest" description="Disordered" evidence="3">
    <location>
        <begin position="1"/>
        <end position="40"/>
    </location>
</feature>
<dbReference type="Gene3D" id="2.40.10.120">
    <property type="match status" value="1"/>
</dbReference>
<dbReference type="EMBL" id="VTOX01000012">
    <property type="protein sequence ID" value="NKE68804.1"/>
    <property type="molecule type" value="Genomic_DNA"/>
</dbReference>
<evidence type="ECO:0000256" key="3">
    <source>
        <dbReference type="SAM" id="MobiDB-lite"/>
    </source>
</evidence>
<sequence>MRRPSLYSSSRSGRSGQDGSSAGTAAAGHAPEDTAAAAAPPAAAVRRRHFSVTSPALMWAAILLLAGALAFVLTLGLHTGQRKLTQDDINAAVMKTLETQVMPSEYARAYDNIRPSVVRVVSYVNKSRLKDHKEGGASGAGAAKPKPLGSATVEPPAKSEDEVEHGVGTGVVIIDKGVILTNLHVVSGADRISVTFSDGLQADASISGVQPENDLAVLQASKIPDDMIAATMRSTADLGPGDRVLAVGFPFGIGPSASAGIVSGLKRAFRSPEGKHEMTNLIQFDAAANPGNSGGPLVTMDGEVVGIVTAILNPTPARTFLGIGFAVPIENAAAAAGLPPF</sequence>
<dbReference type="AlphaFoldDB" id="A0A7X6DKE6"/>
<accession>A0A7X6DKE6</accession>
<keyword evidence="1 5" id="KW-0645">Protease</keyword>
<feature type="compositionally biased region" description="Low complexity" evidence="3">
    <location>
        <begin position="140"/>
        <end position="151"/>
    </location>
</feature>
<keyword evidence="6" id="KW-1185">Reference proteome</keyword>
<protein>
    <submittedName>
        <fullName evidence="5">Trypsin-like serine protease</fullName>
    </submittedName>
</protein>
<evidence type="ECO:0000313" key="6">
    <source>
        <dbReference type="Proteomes" id="UP000521868"/>
    </source>
</evidence>
<dbReference type="GO" id="GO:0004252">
    <property type="term" value="F:serine-type endopeptidase activity"/>
    <property type="evidence" value="ECO:0007669"/>
    <property type="project" value="InterPro"/>
</dbReference>
<keyword evidence="4" id="KW-0812">Transmembrane</keyword>
<dbReference type="InterPro" id="IPR051201">
    <property type="entry name" value="Chloro_Bact_Ser_Proteases"/>
</dbReference>
<dbReference type="InterPro" id="IPR001940">
    <property type="entry name" value="Peptidase_S1C"/>
</dbReference>
<gene>
    <name evidence="5" type="ORF">RAMLITH_23555</name>
</gene>
<dbReference type="Pfam" id="PF13365">
    <property type="entry name" value="Trypsin_2"/>
    <property type="match status" value="1"/>
</dbReference>
<keyword evidence="4" id="KW-1133">Transmembrane helix</keyword>
<dbReference type="SUPFAM" id="SSF50494">
    <property type="entry name" value="Trypsin-like serine proteases"/>
    <property type="match status" value="1"/>
</dbReference>
<dbReference type="GO" id="GO:0006508">
    <property type="term" value="P:proteolysis"/>
    <property type="evidence" value="ECO:0007669"/>
    <property type="project" value="UniProtKB-KW"/>
</dbReference>
<organism evidence="5 6">
    <name type="scientific">Ramlibacter lithotrophicus</name>
    <dbReference type="NCBI Taxonomy" id="2606681"/>
    <lineage>
        <taxon>Bacteria</taxon>
        <taxon>Pseudomonadati</taxon>
        <taxon>Pseudomonadota</taxon>
        <taxon>Betaproteobacteria</taxon>
        <taxon>Burkholderiales</taxon>
        <taxon>Comamonadaceae</taxon>
        <taxon>Ramlibacter</taxon>
    </lineage>
</organism>
<keyword evidence="4" id="KW-0472">Membrane</keyword>
<evidence type="ECO:0000256" key="4">
    <source>
        <dbReference type="SAM" id="Phobius"/>
    </source>
</evidence>